<name>A0ABM0Y508_CAMSA</name>
<reference evidence="1" key="1">
    <citation type="journal article" date="2014" name="Nat. Commun.">
        <title>The emerging biofuel crop Camelina sativa retains a highly undifferentiated hexaploid genome structure.</title>
        <authorList>
            <person name="Kagale S."/>
            <person name="Koh C."/>
            <person name="Nixon J."/>
            <person name="Bollina V."/>
            <person name="Clarke W.E."/>
            <person name="Tuteja R."/>
            <person name="Spillane C."/>
            <person name="Robinson S.J."/>
            <person name="Links M.G."/>
            <person name="Clarke C."/>
            <person name="Higgins E.E."/>
            <person name="Huebert T."/>
            <person name="Sharpe A.G."/>
            <person name="Parkin I.A."/>
        </authorList>
    </citation>
    <scope>NUCLEOTIDE SEQUENCE [LARGE SCALE GENOMIC DNA]</scope>
    <source>
        <strain evidence="1">cv. DH55</strain>
    </source>
</reference>
<evidence type="ECO:0000313" key="2">
    <source>
        <dbReference type="RefSeq" id="XP_010495605.1"/>
    </source>
</evidence>
<keyword evidence="1" id="KW-1185">Reference proteome</keyword>
<protein>
    <submittedName>
        <fullName evidence="2">Uncharacterized protein LOC104772720</fullName>
    </submittedName>
</protein>
<sequence length="197" mass="22057">MDVLSKMLDRAAGLRSFGYHPQCKNLGLTHLSFADDLMVLSDGKMRSIEGILEVFDSFAIRSRLRISMEKSIVYLAGVTDSCKQEISDCFQFGVAQFPVVSTLSLLFSGVSAIFGWLHFDSHDNVVARLAKIAWGEVCTQKSEGGLGLRSLKETNDVCCLKLIWRLVSKGERGFIDLGIGQHQMVAEAWSNRRRRRH</sequence>
<organism evidence="1 2">
    <name type="scientific">Camelina sativa</name>
    <name type="common">False flax</name>
    <name type="synonym">Myagrum sativum</name>
    <dbReference type="NCBI Taxonomy" id="90675"/>
    <lineage>
        <taxon>Eukaryota</taxon>
        <taxon>Viridiplantae</taxon>
        <taxon>Streptophyta</taxon>
        <taxon>Embryophyta</taxon>
        <taxon>Tracheophyta</taxon>
        <taxon>Spermatophyta</taxon>
        <taxon>Magnoliopsida</taxon>
        <taxon>eudicotyledons</taxon>
        <taxon>Gunneridae</taxon>
        <taxon>Pentapetalae</taxon>
        <taxon>rosids</taxon>
        <taxon>malvids</taxon>
        <taxon>Brassicales</taxon>
        <taxon>Brassicaceae</taxon>
        <taxon>Camelineae</taxon>
        <taxon>Camelina</taxon>
    </lineage>
</organism>
<dbReference type="PANTHER" id="PTHR33116:SF78">
    <property type="entry name" value="OS12G0587133 PROTEIN"/>
    <property type="match status" value="1"/>
</dbReference>
<evidence type="ECO:0000313" key="1">
    <source>
        <dbReference type="Proteomes" id="UP000694864"/>
    </source>
</evidence>
<dbReference type="Proteomes" id="UP000694864">
    <property type="component" value="Chromosome 20"/>
</dbReference>
<proteinExistence type="predicted"/>
<dbReference type="RefSeq" id="XP_010495605.1">
    <property type="nucleotide sequence ID" value="XM_010497303.1"/>
</dbReference>
<reference evidence="2" key="2">
    <citation type="submission" date="2025-08" db="UniProtKB">
        <authorList>
            <consortium name="RefSeq"/>
        </authorList>
    </citation>
    <scope>IDENTIFICATION</scope>
    <source>
        <tissue evidence="2">Leaf</tissue>
    </source>
</reference>
<dbReference type="PANTHER" id="PTHR33116">
    <property type="entry name" value="REVERSE TRANSCRIPTASE ZINC-BINDING DOMAIN-CONTAINING PROTEIN-RELATED-RELATED"/>
    <property type="match status" value="1"/>
</dbReference>
<gene>
    <name evidence="2" type="primary">LOC104772720</name>
</gene>
<dbReference type="GeneID" id="104772720"/>
<accession>A0ABM0Y508</accession>